<feature type="region of interest" description="Disordered" evidence="1">
    <location>
        <begin position="221"/>
        <end position="329"/>
    </location>
</feature>
<gene>
    <name evidence="3" type="ORF">MKW94_013627</name>
</gene>
<feature type="compositionally biased region" description="Polar residues" evidence="1">
    <location>
        <begin position="770"/>
        <end position="784"/>
    </location>
</feature>
<feature type="compositionally biased region" description="Polar residues" evidence="1">
    <location>
        <begin position="623"/>
        <end position="651"/>
    </location>
</feature>
<dbReference type="InterPro" id="IPR025486">
    <property type="entry name" value="DUF4378"/>
</dbReference>
<feature type="compositionally biased region" description="Polar residues" evidence="1">
    <location>
        <begin position="717"/>
        <end position="735"/>
    </location>
</feature>
<feature type="region of interest" description="Disordered" evidence="1">
    <location>
        <begin position="41"/>
        <end position="71"/>
    </location>
</feature>
<comment type="caution">
    <text evidence="3">The sequence shown here is derived from an EMBL/GenBank/DDBJ whole genome shotgun (WGS) entry which is preliminary data.</text>
</comment>
<feature type="region of interest" description="Disordered" evidence="1">
    <location>
        <begin position="505"/>
        <end position="550"/>
    </location>
</feature>
<feature type="region of interest" description="Disordered" evidence="1">
    <location>
        <begin position="763"/>
        <end position="788"/>
    </location>
</feature>
<accession>A0AA42B4P3</accession>
<feature type="compositionally biased region" description="Basic and acidic residues" evidence="1">
    <location>
        <begin position="304"/>
        <end position="314"/>
    </location>
</feature>
<feature type="region of interest" description="Disordered" evidence="1">
    <location>
        <begin position="581"/>
        <end position="735"/>
    </location>
</feature>
<protein>
    <recommendedName>
        <fullName evidence="2">DUF4378 domain-containing protein</fullName>
    </recommendedName>
</protein>
<feature type="region of interest" description="Disordered" evidence="1">
    <location>
        <begin position="374"/>
        <end position="446"/>
    </location>
</feature>
<evidence type="ECO:0000259" key="2">
    <source>
        <dbReference type="Pfam" id="PF14309"/>
    </source>
</evidence>
<feature type="compositionally biased region" description="Basic and acidic residues" evidence="1">
    <location>
        <begin position="221"/>
        <end position="234"/>
    </location>
</feature>
<name>A0AA42B4P3_PAPNU</name>
<dbReference type="AlphaFoldDB" id="A0AA42B4P3"/>
<dbReference type="Pfam" id="PF14309">
    <property type="entry name" value="DUF4378"/>
    <property type="match status" value="1"/>
</dbReference>
<evidence type="ECO:0000256" key="1">
    <source>
        <dbReference type="SAM" id="MobiDB-lite"/>
    </source>
</evidence>
<feature type="region of interest" description="Disordered" evidence="1">
    <location>
        <begin position="93"/>
        <end position="130"/>
    </location>
</feature>
<dbReference type="EMBL" id="JAJJMA010326234">
    <property type="protein sequence ID" value="MCL7050311.1"/>
    <property type="molecule type" value="Genomic_DNA"/>
</dbReference>
<evidence type="ECO:0000313" key="4">
    <source>
        <dbReference type="Proteomes" id="UP001177140"/>
    </source>
</evidence>
<feature type="compositionally biased region" description="Low complexity" evidence="1">
    <location>
        <begin position="50"/>
        <end position="63"/>
    </location>
</feature>
<dbReference type="PANTHER" id="PTHR31680">
    <property type="entry name" value="LONGIFOLIA PROTEIN"/>
    <property type="match status" value="1"/>
</dbReference>
<feature type="compositionally biased region" description="Polar residues" evidence="1">
    <location>
        <begin position="375"/>
        <end position="395"/>
    </location>
</feature>
<dbReference type="InterPro" id="IPR033334">
    <property type="entry name" value="LNG1/2"/>
</dbReference>
<feature type="compositionally biased region" description="Low complexity" evidence="1">
    <location>
        <begin position="96"/>
        <end position="115"/>
    </location>
</feature>
<proteinExistence type="predicted"/>
<dbReference type="PANTHER" id="PTHR31680:SF4">
    <property type="entry name" value="LONGIFOLIA PROTEIN"/>
    <property type="match status" value="1"/>
</dbReference>
<feature type="compositionally biased region" description="Polar residues" evidence="1">
    <location>
        <begin position="505"/>
        <end position="520"/>
    </location>
</feature>
<feature type="compositionally biased region" description="Polar residues" evidence="1">
    <location>
        <begin position="120"/>
        <end position="130"/>
    </location>
</feature>
<feature type="compositionally biased region" description="Polar residues" evidence="1">
    <location>
        <begin position="196"/>
        <end position="208"/>
    </location>
</feature>
<feature type="compositionally biased region" description="Basic and acidic residues" evidence="1">
    <location>
        <begin position="702"/>
        <end position="716"/>
    </location>
</feature>
<feature type="compositionally biased region" description="Basic and acidic residues" evidence="1">
    <location>
        <begin position="242"/>
        <end position="296"/>
    </location>
</feature>
<dbReference type="GO" id="GO:0051513">
    <property type="term" value="P:regulation of monopolar cell growth"/>
    <property type="evidence" value="ECO:0007669"/>
    <property type="project" value="InterPro"/>
</dbReference>
<feature type="region of interest" description="Disordered" evidence="1">
    <location>
        <begin position="189"/>
        <end position="208"/>
    </location>
</feature>
<evidence type="ECO:0000313" key="3">
    <source>
        <dbReference type="EMBL" id="MCL7050311.1"/>
    </source>
</evidence>
<dbReference type="Proteomes" id="UP001177140">
    <property type="component" value="Unassembled WGS sequence"/>
</dbReference>
<feature type="compositionally biased region" description="Low complexity" evidence="1">
    <location>
        <begin position="316"/>
        <end position="327"/>
    </location>
</feature>
<sequence>MSAKLLHALTEENPDLQKQIGCMTGIFQIFDRHSILTPRRITAQSHKRTSQQGHSSHLSNGSLGVEPDTTVRRVQSSAEKKLNKIKNIGEAHRVSLESSGPSVSSSSCSSSFSSSHDYKTTSQQESNSSERIIFPVTPSRDPSILQTNTSQVGRHSLDFRDVVKDSMYREARGLSVKTAAKEEPVNRVMMHKDSPRLSQLSKSVDGSISIGNISKPRVTLDIKESLRSPGRNRESPPLNYIDRGEPRRLSYDVKDSPRFSYEGRDARRSSFDSRDSSKSTKLRELPRLSLDSRESYMRGSNTDSKSKLVSKELQRSSSYSYNSTANTQQGFGAYKQPTSVVAKLMGLEGLPNSVPENEVQITLIKICPSGECDTFSRSSKTTDGSKQSRVSSPRTSIRDAISPRLRTPDSTVRPVSPRLPMEPAPWKKLDGSRGQQKSASKNEEIVTRATSPHPSVYAEIEKRLKELEFRQSDRDLRALKQILDSMQAKGLLEAKKEEVKHLNVISGSNNNSVKQQSISPNPRLANRRNPLSSRLTSSLAKGANTSPRTFDSPIVIIKPAKHIKKSNISASSVVPVDSLSGLRLPQNSKKDLPNNRSPKLSNRELGNRALNSTDKKDNLRTVRASQASAKSQHMSTENAGSTVRTSGSVSPRLQMKLELEKRSRPPIPSTSDSSKPRRQFNRQPTESGSPGGKARARQSSSHKNDEQMRESSRDTRNSSQQGEDASQLSDSNNSFNSAVDVEVTSADRSAEIASVLLQLGNRSPSRKATKNSALSPKQNKSSPRLSEDGLSAELASITPDQPSPVSVLDSSFYRDELPSPVKKLSNALRDVDFQSINVHPVENKQKPEKTGIDLNSGINRLKLESIGQLVNKLRRLNSNHNEATTDYIASLCENNNPDHRYISEILLASGLLLRDLGSGLAKIQLHASGHPINPDLFFVLEQTKGGNAVSKDGPRKSKQDKLHRKLVFDAVNELLIQKLALAGLSSEPWIHTDKLARRTVNAQRLLKDLCSEIEQLQTNKQVDCSFDEDEDSLITILQEDVMRRSENWTEFPKEVPVVALDVERLIFKDLIDEIVSSEVGNIRTKTSKSTLVK</sequence>
<feature type="compositionally biased region" description="Polar residues" evidence="1">
    <location>
        <begin position="529"/>
        <end position="549"/>
    </location>
</feature>
<feature type="domain" description="DUF4378" evidence="2">
    <location>
        <begin position="898"/>
        <end position="1073"/>
    </location>
</feature>
<keyword evidence="4" id="KW-1185">Reference proteome</keyword>
<organism evidence="3 4">
    <name type="scientific">Papaver nudicaule</name>
    <name type="common">Iceland poppy</name>
    <dbReference type="NCBI Taxonomy" id="74823"/>
    <lineage>
        <taxon>Eukaryota</taxon>
        <taxon>Viridiplantae</taxon>
        <taxon>Streptophyta</taxon>
        <taxon>Embryophyta</taxon>
        <taxon>Tracheophyta</taxon>
        <taxon>Spermatophyta</taxon>
        <taxon>Magnoliopsida</taxon>
        <taxon>Ranunculales</taxon>
        <taxon>Papaveraceae</taxon>
        <taxon>Papaveroideae</taxon>
        <taxon>Papaver</taxon>
    </lineage>
</organism>
<reference evidence="3" key="1">
    <citation type="submission" date="2022-03" db="EMBL/GenBank/DDBJ databases">
        <title>A functionally conserved STORR gene fusion in Papaver species that diverged 16.8 million years ago.</title>
        <authorList>
            <person name="Catania T."/>
        </authorList>
    </citation>
    <scope>NUCLEOTIDE SEQUENCE</scope>
    <source>
        <strain evidence="3">S-191538</strain>
    </source>
</reference>